<feature type="region of interest" description="Disordered" evidence="1">
    <location>
        <begin position="1"/>
        <end position="60"/>
    </location>
</feature>
<evidence type="ECO:0000256" key="1">
    <source>
        <dbReference type="SAM" id="MobiDB-lite"/>
    </source>
</evidence>
<proteinExistence type="predicted"/>
<comment type="caution">
    <text evidence="2">The sequence shown here is derived from an EMBL/GenBank/DDBJ whole genome shotgun (WGS) entry which is preliminary data.</text>
</comment>
<reference evidence="3" key="1">
    <citation type="journal article" date="2019" name="Int. J. Syst. Evol. Microbiol.">
        <title>The Global Catalogue of Microorganisms (GCM) 10K type strain sequencing project: providing services to taxonomists for standard genome sequencing and annotation.</title>
        <authorList>
            <consortium name="The Broad Institute Genomics Platform"/>
            <consortium name="The Broad Institute Genome Sequencing Center for Infectious Disease"/>
            <person name="Wu L."/>
            <person name="Ma J."/>
        </authorList>
    </citation>
    <scope>NUCLEOTIDE SEQUENCE [LARGE SCALE GENOMIC DNA]</scope>
    <source>
        <strain evidence="3">CGMCC 1.6964</strain>
    </source>
</reference>
<sequence>MDKKREIDLSDRGPGFENIPEGDPHYQGKDVGSFKKLTKGNMTNDESLVEDTEDSKKLDE</sequence>
<name>A0ABQ2KZJ2_9BACL</name>
<dbReference type="RefSeq" id="WP_157059983.1">
    <property type="nucleotide sequence ID" value="NZ_BMLN01000003.1"/>
</dbReference>
<accession>A0ABQ2KZJ2</accession>
<feature type="compositionally biased region" description="Basic and acidic residues" evidence="1">
    <location>
        <begin position="1"/>
        <end position="11"/>
    </location>
</feature>
<evidence type="ECO:0000313" key="2">
    <source>
        <dbReference type="EMBL" id="GGN96321.1"/>
    </source>
</evidence>
<evidence type="ECO:0000313" key="3">
    <source>
        <dbReference type="Proteomes" id="UP000606653"/>
    </source>
</evidence>
<gene>
    <name evidence="2" type="ORF">GCM10010969_13220</name>
</gene>
<dbReference type="EMBL" id="BMLN01000003">
    <property type="protein sequence ID" value="GGN96321.1"/>
    <property type="molecule type" value="Genomic_DNA"/>
</dbReference>
<protein>
    <submittedName>
        <fullName evidence="2">Uncharacterized protein</fullName>
    </submittedName>
</protein>
<keyword evidence="3" id="KW-1185">Reference proteome</keyword>
<dbReference type="Proteomes" id="UP000606653">
    <property type="component" value="Unassembled WGS sequence"/>
</dbReference>
<organism evidence="2 3">
    <name type="scientific">Saccharibacillus kuerlensis</name>
    <dbReference type="NCBI Taxonomy" id="459527"/>
    <lineage>
        <taxon>Bacteria</taxon>
        <taxon>Bacillati</taxon>
        <taxon>Bacillota</taxon>
        <taxon>Bacilli</taxon>
        <taxon>Bacillales</taxon>
        <taxon>Paenibacillaceae</taxon>
        <taxon>Saccharibacillus</taxon>
    </lineage>
</organism>